<keyword evidence="1" id="KW-0479">Metal-binding</keyword>
<dbReference type="InterPro" id="IPR036864">
    <property type="entry name" value="Zn2-C6_fun-type_DNA-bd_sf"/>
</dbReference>
<evidence type="ECO:0000313" key="8">
    <source>
        <dbReference type="EMBL" id="OBS17114.1"/>
    </source>
</evidence>
<name>A0A1B8A9H8_FUSPO</name>
<keyword evidence="5" id="KW-0539">Nucleus</keyword>
<dbReference type="STRING" id="36050.A0A1B8A9H8"/>
<dbReference type="InterPro" id="IPR007219">
    <property type="entry name" value="XnlR_reg_dom"/>
</dbReference>
<dbReference type="InterPro" id="IPR001138">
    <property type="entry name" value="Zn2Cys6_DnaBD"/>
</dbReference>
<dbReference type="GO" id="GO:0005634">
    <property type="term" value="C:nucleus"/>
    <property type="evidence" value="ECO:0007669"/>
    <property type="project" value="TreeGrafter"/>
</dbReference>
<gene>
    <name evidence="8" type="ORF">FPOA_12388</name>
</gene>
<dbReference type="PANTHER" id="PTHR47424">
    <property type="entry name" value="REGULATORY PROTEIN GAL4"/>
    <property type="match status" value="1"/>
</dbReference>
<reference evidence="8 9" key="1">
    <citation type="submission" date="2016-06" db="EMBL/GenBank/DDBJ databases">
        <title>Living apart together: crosstalk between the core and supernumerary genomes in a fungal plant pathogen.</title>
        <authorList>
            <person name="Vanheule A."/>
            <person name="Audenaert K."/>
            <person name="Warris S."/>
            <person name="Van De Geest H."/>
            <person name="Schijlen E."/>
            <person name="Hofte M."/>
            <person name="De Saeger S."/>
            <person name="Haesaert G."/>
            <person name="Waalwijk C."/>
            <person name="Van Der Lee T."/>
        </authorList>
    </citation>
    <scope>NUCLEOTIDE SEQUENCE [LARGE SCALE GENOMIC DNA]</scope>
    <source>
        <strain evidence="8 9">2516</strain>
    </source>
</reference>
<evidence type="ECO:0000256" key="4">
    <source>
        <dbReference type="ARBA" id="ARBA00023163"/>
    </source>
</evidence>
<dbReference type="EMBL" id="LYXU01000046">
    <property type="protein sequence ID" value="OBS17114.1"/>
    <property type="molecule type" value="Genomic_DNA"/>
</dbReference>
<dbReference type="PANTHER" id="PTHR47424:SF3">
    <property type="entry name" value="REGULATORY PROTEIN GAL4"/>
    <property type="match status" value="1"/>
</dbReference>
<keyword evidence="9" id="KW-1185">Reference proteome</keyword>
<dbReference type="GO" id="GO:0008270">
    <property type="term" value="F:zinc ion binding"/>
    <property type="evidence" value="ECO:0007669"/>
    <property type="project" value="InterPro"/>
</dbReference>
<dbReference type="CDD" id="cd12148">
    <property type="entry name" value="fungal_TF_MHR"/>
    <property type="match status" value="1"/>
</dbReference>
<evidence type="ECO:0000256" key="2">
    <source>
        <dbReference type="ARBA" id="ARBA00023015"/>
    </source>
</evidence>
<dbReference type="OMA" id="PYAARAC"/>
<keyword evidence="2" id="KW-0805">Transcription regulation</keyword>
<evidence type="ECO:0000259" key="7">
    <source>
        <dbReference type="PROSITE" id="PS50048"/>
    </source>
</evidence>
<evidence type="ECO:0000256" key="5">
    <source>
        <dbReference type="ARBA" id="ARBA00023242"/>
    </source>
</evidence>
<keyword evidence="3" id="KW-0238">DNA-binding</keyword>
<sequence>MKRSATHHENGSVCKRRAPYAPRACVACRRRKGKCNGQQPCDFCIGRSQECIYDGIASDDWSTQHLSDPSTIPHHTDKAAATVTLRHDSIAELVLKVKDQLDSLSRRVESQQAASFATASRLGGGDNSRPVQAGESVSEDRHRRSFEQTSVITTQCFYGPTSPDYSLNIAQMRVRQTGSSSDAVYHRQLKLASIHSEPTPVDITADEGKVRESPTPVLSCERANLMHLMGFRALINYREALRLLALYQDIVGDFHPFVNVDNLVARTRTWYIGSPGSPSLRLQDCDSDHIARLSLEEDLITYNLVLAIALHADAKFRNSDVEATIWKNCKAAINGRLITRTTGIQHVTIVLLKAWYDFANDLPRSAWRTCGIAGRMLMELGFHDYEVLTRLLSSEKQRIEACNLLCSITVLDRQWSASTGLPANFDANSFDASLKSNIENPYLKAMISFILISDKFNEPISRAARGGKYPDDDSFEVLDFQIEQWRKRAVGSYSFCNTGNWETDPTKRPPSWAIILHLRAECIRSLLLRPFFFTHADTTSSQRYLRPAVELLVRVINILHHLDATTELYHKHHPYYQHVLASSTALSFLLAAAMEQNKATMLRDLTPDLTRGYSHSFDMSMALASKYASMSRLSRKLLERLADMREILQKMGLLKNPMPQVEEQATPVSKFKFSCSNVPKSSTDRNEDWYISQAAESCRPDFPLMDGSDNSYLNGIPPLGEPSLSQGWSDPFLAEWSFDDPYNMFLSS</sequence>
<dbReference type="GO" id="GO:0000978">
    <property type="term" value="F:RNA polymerase II cis-regulatory region sequence-specific DNA binding"/>
    <property type="evidence" value="ECO:0007669"/>
    <property type="project" value="TreeGrafter"/>
</dbReference>
<dbReference type="SMART" id="SM00066">
    <property type="entry name" value="GAL4"/>
    <property type="match status" value="1"/>
</dbReference>
<feature type="region of interest" description="Disordered" evidence="6">
    <location>
        <begin position="115"/>
        <end position="145"/>
    </location>
</feature>
<feature type="domain" description="Zn(2)-C6 fungal-type" evidence="7">
    <location>
        <begin position="24"/>
        <end position="53"/>
    </location>
</feature>
<dbReference type="AlphaFoldDB" id="A0A1B8A9H8"/>
<dbReference type="SUPFAM" id="SSF57701">
    <property type="entry name" value="Zn2/Cys6 DNA-binding domain"/>
    <property type="match status" value="1"/>
</dbReference>
<evidence type="ECO:0000313" key="9">
    <source>
        <dbReference type="Proteomes" id="UP000091967"/>
    </source>
</evidence>
<dbReference type="Pfam" id="PF00172">
    <property type="entry name" value="Zn_clus"/>
    <property type="match status" value="1"/>
</dbReference>
<dbReference type="Proteomes" id="UP000091967">
    <property type="component" value="Unassembled WGS sequence"/>
</dbReference>
<dbReference type="SMART" id="SM00906">
    <property type="entry name" value="Fungal_trans"/>
    <property type="match status" value="1"/>
</dbReference>
<evidence type="ECO:0000256" key="6">
    <source>
        <dbReference type="SAM" id="MobiDB-lite"/>
    </source>
</evidence>
<keyword evidence="4" id="KW-0804">Transcription</keyword>
<dbReference type="PROSITE" id="PS50048">
    <property type="entry name" value="ZN2_CY6_FUNGAL_2"/>
    <property type="match status" value="1"/>
</dbReference>
<comment type="caution">
    <text evidence="8">The sequence shown here is derived from an EMBL/GenBank/DDBJ whole genome shotgun (WGS) entry which is preliminary data.</text>
</comment>
<dbReference type="PROSITE" id="PS00463">
    <property type="entry name" value="ZN2_CY6_FUNGAL_1"/>
    <property type="match status" value="1"/>
</dbReference>
<dbReference type="GO" id="GO:0000981">
    <property type="term" value="F:DNA-binding transcription factor activity, RNA polymerase II-specific"/>
    <property type="evidence" value="ECO:0007669"/>
    <property type="project" value="InterPro"/>
</dbReference>
<proteinExistence type="predicted"/>
<accession>A0A1B8A9H8</accession>
<evidence type="ECO:0000256" key="3">
    <source>
        <dbReference type="ARBA" id="ARBA00023125"/>
    </source>
</evidence>
<dbReference type="CDD" id="cd00067">
    <property type="entry name" value="GAL4"/>
    <property type="match status" value="1"/>
</dbReference>
<dbReference type="Gene3D" id="4.10.240.10">
    <property type="entry name" value="Zn(2)-C6 fungal-type DNA-binding domain"/>
    <property type="match status" value="1"/>
</dbReference>
<dbReference type="GO" id="GO:0006351">
    <property type="term" value="P:DNA-templated transcription"/>
    <property type="evidence" value="ECO:0007669"/>
    <property type="project" value="InterPro"/>
</dbReference>
<dbReference type="GO" id="GO:0000435">
    <property type="term" value="P:positive regulation of transcription from RNA polymerase II promoter by galactose"/>
    <property type="evidence" value="ECO:0007669"/>
    <property type="project" value="TreeGrafter"/>
</dbReference>
<organism evidence="8 9">
    <name type="scientific">Fusarium poae</name>
    <dbReference type="NCBI Taxonomy" id="36050"/>
    <lineage>
        <taxon>Eukaryota</taxon>
        <taxon>Fungi</taxon>
        <taxon>Dikarya</taxon>
        <taxon>Ascomycota</taxon>
        <taxon>Pezizomycotina</taxon>
        <taxon>Sordariomycetes</taxon>
        <taxon>Hypocreomycetidae</taxon>
        <taxon>Hypocreales</taxon>
        <taxon>Nectriaceae</taxon>
        <taxon>Fusarium</taxon>
    </lineage>
</organism>
<evidence type="ECO:0000256" key="1">
    <source>
        <dbReference type="ARBA" id="ARBA00022723"/>
    </source>
</evidence>
<dbReference type="InterPro" id="IPR051127">
    <property type="entry name" value="Fungal_SecMet_Regulators"/>
</dbReference>
<protein>
    <recommendedName>
        <fullName evidence="7">Zn(2)-C6 fungal-type domain-containing protein</fullName>
    </recommendedName>
</protein>